<evidence type="ECO:0000313" key="2">
    <source>
        <dbReference type="EMBL" id="MST54368.1"/>
    </source>
</evidence>
<evidence type="ECO:0000313" key="3">
    <source>
        <dbReference type="Proteomes" id="UP000471052"/>
    </source>
</evidence>
<dbReference type="Gene3D" id="3.90.550.20">
    <property type="match status" value="1"/>
</dbReference>
<dbReference type="GO" id="GO:0051999">
    <property type="term" value="P:mannosyl-inositol phosphorylceramide biosynthetic process"/>
    <property type="evidence" value="ECO:0007669"/>
    <property type="project" value="TreeGrafter"/>
</dbReference>
<sequence>MRRIYMIPKVIHYCWFGKGELPELALKCIDSWKRLCPDYEIKEWNESNFDLNVNDFVREAYEAKKWAFVSDYARLWIVFNYGGVYLDTDVELVKSLDELLDNKCFLGAETTGQVNTGLGFGAEKNNVVVKLLLNEYNNRHFNMNNGVYDMIPCPQKNTAPLKRMGYKYSEVTTFRTNMVTVFPPEYFCPINYQTGKLNITKNTISIHHFSASWISEEARDEADKIAKILKNNLPVIAQIKKQYYLYSRQKNKENTNNFISYIVSKIRLKMKL</sequence>
<dbReference type="AlphaFoldDB" id="A0A6N7X6K6"/>
<gene>
    <name evidence="2" type="ORF">FYJ82_08310</name>
</gene>
<accession>A0A6N7X6K6</accession>
<keyword evidence="1 2" id="KW-0808">Transferase</keyword>
<dbReference type="InterPro" id="IPR029044">
    <property type="entry name" value="Nucleotide-diphossugar_trans"/>
</dbReference>
<evidence type="ECO:0000256" key="1">
    <source>
        <dbReference type="ARBA" id="ARBA00022679"/>
    </source>
</evidence>
<comment type="caution">
    <text evidence="2">The sequence shown here is derived from an EMBL/GenBank/DDBJ whole genome shotgun (WGS) entry which is preliminary data.</text>
</comment>
<protein>
    <submittedName>
        <fullName evidence="2">Glycosyl transferase</fullName>
    </submittedName>
</protein>
<dbReference type="SUPFAM" id="SSF53448">
    <property type="entry name" value="Nucleotide-diphospho-sugar transferases"/>
    <property type="match status" value="1"/>
</dbReference>
<dbReference type="Pfam" id="PF04488">
    <property type="entry name" value="Gly_transf_sug"/>
    <property type="match status" value="1"/>
</dbReference>
<dbReference type="GO" id="GO:0016020">
    <property type="term" value="C:membrane"/>
    <property type="evidence" value="ECO:0007669"/>
    <property type="project" value="GOC"/>
</dbReference>
<dbReference type="PANTHER" id="PTHR32385:SF15">
    <property type="entry name" value="INOSITOL PHOSPHOCERAMIDE MANNOSYLTRANSFERASE 1"/>
    <property type="match status" value="1"/>
</dbReference>
<proteinExistence type="predicted"/>
<organism evidence="2 3">
    <name type="scientific">Streptococcus alactolyticus</name>
    <dbReference type="NCBI Taxonomy" id="29389"/>
    <lineage>
        <taxon>Bacteria</taxon>
        <taxon>Bacillati</taxon>
        <taxon>Bacillota</taxon>
        <taxon>Bacilli</taxon>
        <taxon>Lactobacillales</taxon>
        <taxon>Streptococcaceae</taxon>
        <taxon>Streptococcus</taxon>
    </lineage>
</organism>
<dbReference type="Proteomes" id="UP000471052">
    <property type="component" value="Unassembled WGS sequence"/>
</dbReference>
<dbReference type="InterPro" id="IPR007577">
    <property type="entry name" value="GlycoTrfase_DXD_sugar-bd_CS"/>
</dbReference>
<dbReference type="EMBL" id="VUNP01000046">
    <property type="protein sequence ID" value="MST54368.1"/>
    <property type="molecule type" value="Genomic_DNA"/>
</dbReference>
<dbReference type="InterPro" id="IPR051706">
    <property type="entry name" value="Glycosyltransferase_domain"/>
</dbReference>
<name>A0A6N7X6K6_STRAY</name>
<reference evidence="2 3" key="1">
    <citation type="submission" date="2019-08" db="EMBL/GenBank/DDBJ databases">
        <title>In-depth cultivation of the pig gut microbiome towards novel bacterial diversity and tailored functional studies.</title>
        <authorList>
            <person name="Wylensek D."/>
            <person name="Hitch T.C.A."/>
            <person name="Clavel T."/>
        </authorList>
    </citation>
    <scope>NUCLEOTIDE SEQUENCE [LARGE SCALE GENOMIC DNA]</scope>
    <source>
        <strain evidence="2 3">BL-178-WT-3A</strain>
    </source>
</reference>
<dbReference type="PANTHER" id="PTHR32385">
    <property type="entry name" value="MANNOSYL PHOSPHORYLINOSITOL CERAMIDE SYNTHASE"/>
    <property type="match status" value="1"/>
</dbReference>
<dbReference type="GO" id="GO:0000030">
    <property type="term" value="F:mannosyltransferase activity"/>
    <property type="evidence" value="ECO:0007669"/>
    <property type="project" value="TreeGrafter"/>
</dbReference>